<keyword evidence="2" id="KW-0677">Repeat</keyword>
<gene>
    <name evidence="5" type="ORF">M9458_025262</name>
</gene>
<dbReference type="InterPro" id="IPR018247">
    <property type="entry name" value="EF_Hand_1_Ca_BS"/>
</dbReference>
<name>A0ABD0Q0K5_CIRMR</name>
<dbReference type="InterPro" id="IPR011992">
    <property type="entry name" value="EF-hand-dom_pair"/>
</dbReference>
<dbReference type="PROSITE" id="PS00018">
    <property type="entry name" value="EF_HAND_1"/>
    <property type="match status" value="1"/>
</dbReference>
<evidence type="ECO:0000256" key="2">
    <source>
        <dbReference type="ARBA" id="ARBA00022737"/>
    </source>
</evidence>
<accession>A0ABD0Q0K5</accession>
<evidence type="ECO:0000259" key="4">
    <source>
        <dbReference type="PROSITE" id="PS50222"/>
    </source>
</evidence>
<dbReference type="PANTHER" id="PTHR46046">
    <property type="entry name" value="PEPTIDYLPROLYL ISOMERASE"/>
    <property type="match status" value="1"/>
</dbReference>
<dbReference type="AlphaFoldDB" id="A0ABD0Q0K5"/>
<evidence type="ECO:0000256" key="1">
    <source>
        <dbReference type="ARBA" id="ARBA00022723"/>
    </source>
</evidence>
<feature type="domain" description="EF-hand" evidence="4">
    <location>
        <begin position="18"/>
        <end position="53"/>
    </location>
</feature>
<organism evidence="5 6">
    <name type="scientific">Cirrhinus mrigala</name>
    <name type="common">Mrigala</name>
    <dbReference type="NCBI Taxonomy" id="683832"/>
    <lineage>
        <taxon>Eukaryota</taxon>
        <taxon>Metazoa</taxon>
        <taxon>Chordata</taxon>
        <taxon>Craniata</taxon>
        <taxon>Vertebrata</taxon>
        <taxon>Euteleostomi</taxon>
        <taxon>Actinopterygii</taxon>
        <taxon>Neopterygii</taxon>
        <taxon>Teleostei</taxon>
        <taxon>Ostariophysi</taxon>
        <taxon>Cypriniformes</taxon>
        <taxon>Cyprinidae</taxon>
        <taxon>Labeoninae</taxon>
        <taxon>Labeonini</taxon>
        <taxon>Cirrhinus</taxon>
    </lineage>
</organism>
<dbReference type="PROSITE" id="PS50222">
    <property type="entry name" value="EF_HAND_2"/>
    <property type="match status" value="1"/>
</dbReference>
<proteinExistence type="predicted"/>
<dbReference type="SUPFAM" id="SSF47473">
    <property type="entry name" value="EF-hand"/>
    <property type="match status" value="1"/>
</dbReference>
<dbReference type="PANTHER" id="PTHR46046:SF3">
    <property type="entry name" value="PEPTIDYL-PROLYL CIS-TRANS ISOMERASE FKBP10"/>
    <property type="match status" value="1"/>
</dbReference>
<keyword evidence="3" id="KW-0106">Calcium</keyword>
<dbReference type="EMBL" id="JAMKFB020000012">
    <property type="protein sequence ID" value="KAL0179820.1"/>
    <property type="molecule type" value="Genomic_DNA"/>
</dbReference>
<dbReference type="Gene3D" id="1.10.238.10">
    <property type="entry name" value="EF-hand"/>
    <property type="match status" value="1"/>
</dbReference>
<keyword evidence="1" id="KW-0479">Metal-binding</keyword>
<evidence type="ECO:0000313" key="5">
    <source>
        <dbReference type="EMBL" id="KAL0179820.1"/>
    </source>
</evidence>
<dbReference type="InterPro" id="IPR002048">
    <property type="entry name" value="EF_hand_dom"/>
</dbReference>
<dbReference type="InterPro" id="IPR051989">
    <property type="entry name" value="FKBP-like_isomerase"/>
</dbReference>
<evidence type="ECO:0000313" key="6">
    <source>
        <dbReference type="Proteomes" id="UP001529510"/>
    </source>
</evidence>
<evidence type="ECO:0000256" key="3">
    <source>
        <dbReference type="ARBA" id="ARBA00022837"/>
    </source>
</evidence>
<feature type="non-terminal residue" evidence="5">
    <location>
        <position position="1"/>
    </location>
</feature>
<keyword evidence="6" id="KW-1185">Reference proteome</keyword>
<dbReference type="Proteomes" id="UP001529510">
    <property type="component" value="Unassembled WGS sequence"/>
</dbReference>
<dbReference type="GO" id="GO:0046872">
    <property type="term" value="F:metal ion binding"/>
    <property type="evidence" value="ECO:0007669"/>
    <property type="project" value="UniProtKB-KW"/>
</dbReference>
<protein>
    <recommendedName>
        <fullName evidence="4">EF-hand domain-containing protein</fullName>
    </recommendedName>
</protein>
<comment type="caution">
    <text evidence="5">The sequence shown here is derived from an EMBL/GenBank/DDBJ whole genome shotgun (WGS) entry which is preliminary data.</text>
</comment>
<sequence length="59" mass="6826">FIKQQVSEGKGRLKPAQDPDSVIRDMFKNQDRNADGVITLDELKLKVDEDTEKTRHEEL</sequence>
<reference evidence="5 6" key="1">
    <citation type="submission" date="2024-05" db="EMBL/GenBank/DDBJ databases">
        <title>Genome sequencing and assembly of Indian major carp, Cirrhinus mrigala (Hamilton, 1822).</title>
        <authorList>
            <person name="Mohindra V."/>
            <person name="Chowdhury L.M."/>
            <person name="Lal K."/>
            <person name="Jena J.K."/>
        </authorList>
    </citation>
    <scope>NUCLEOTIDE SEQUENCE [LARGE SCALE GENOMIC DNA]</scope>
    <source>
        <strain evidence="5">CM1030</strain>
        <tissue evidence="5">Blood</tissue>
    </source>
</reference>